<dbReference type="Pfam" id="PF00893">
    <property type="entry name" value="Multi_Drug_Res"/>
    <property type="match status" value="1"/>
</dbReference>
<proteinExistence type="inferred from homology"/>
<protein>
    <recommendedName>
        <fullName evidence="5">Quaternary ammonium compound-resistance protein SugE</fullName>
    </recommendedName>
</protein>
<dbReference type="GO" id="GO:0005886">
    <property type="term" value="C:plasma membrane"/>
    <property type="evidence" value="ECO:0007669"/>
    <property type="project" value="UniProtKB-SubCell"/>
</dbReference>
<gene>
    <name evidence="3" type="ORF">HW554_11485</name>
</gene>
<dbReference type="Proteomes" id="UP000565521">
    <property type="component" value="Unassembled WGS sequence"/>
</dbReference>
<evidence type="ECO:0000313" key="4">
    <source>
        <dbReference type="Proteomes" id="UP000565521"/>
    </source>
</evidence>
<keyword evidence="4" id="KW-1185">Reference proteome</keyword>
<comment type="caution">
    <text evidence="3">The sequence shown here is derived from an EMBL/GenBank/DDBJ whole genome shotgun (WGS) entry which is preliminary data.</text>
</comment>
<comment type="subcellular location">
    <subcellularLocation>
        <location evidence="1">Cell membrane</location>
        <topology evidence="1">Multi-pass membrane protein</topology>
    </subcellularLocation>
</comment>
<dbReference type="Gene3D" id="1.10.3730.20">
    <property type="match status" value="1"/>
</dbReference>
<evidence type="ECO:0000313" key="3">
    <source>
        <dbReference type="EMBL" id="NVO31835.1"/>
    </source>
</evidence>
<dbReference type="RefSeq" id="WP_176908731.1">
    <property type="nucleotide sequence ID" value="NZ_JABKAU010000019.1"/>
</dbReference>
<feature type="transmembrane region" description="Helical" evidence="2">
    <location>
        <begin position="106"/>
        <end position="125"/>
    </location>
</feature>
<organism evidence="3 4">
    <name type="scientific">Hymenobacter lapidiphilus</name>
    <dbReference type="NCBI Taxonomy" id="2608003"/>
    <lineage>
        <taxon>Bacteria</taxon>
        <taxon>Pseudomonadati</taxon>
        <taxon>Bacteroidota</taxon>
        <taxon>Cytophagia</taxon>
        <taxon>Cytophagales</taxon>
        <taxon>Hymenobacteraceae</taxon>
        <taxon>Hymenobacter</taxon>
    </lineage>
</organism>
<dbReference type="InterPro" id="IPR045324">
    <property type="entry name" value="Small_multidrug_res"/>
</dbReference>
<reference evidence="3 4" key="1">
    <citation type="submission" date="2020-05" db="EMBL/GenBank/DDBJ databases">
        <title>Hymenobacter terrestris sp. nov. and Hymenobacter lapidiphilus sp. nov., isolated from regoliths in Antarctica.</title>
        <authorList>
            <person name="Sedlacek I."/>
            <person name="Pantucek R."/>
            <person name="Zeman M."/>
            <person name="Holochova P."/>
            <person name="Kralova S."/>
            <person name="Stankova E."/>
            <person name="Sedo O."/>
            <person name="Micenkova L."/>
            <person name="Svec P."/>
            <person name="Gupta V."/>
            <person name="Sood U."/>
            <person name="Korpole U.S."/>
            <person name="Lal R."/>
        </authorList>
    </citation>
    <scope>NUCLEOTIDE SEQUENCE [LARGE SCALE GENOMIC DNA]</scope>
    <source>
        <strain evidence="3 4">P5342</strain>
    </source>
</reference>
<evidence type="ECO:0008006" key="5">
    <source>
        <dbReference type="Google" id="ProtNLM"/>
    </source>
</evidence>
<sequence length="129" mass="14336">MKHTIFAWLCLLGAAIGEMAWTYSLKYIDTAALRTLRWSTFYRLDGGLPVLIPWAVYLVCLVLISVLLGIAMRTIPTALAFSVWMALSLVFIKFVDVLWLKADWSYAEVFFGAVIVAGLIGFKLAGPTT</sequence>
<dbReference type="EMBL" id="JABKAU010000019">
    <property type="protein sequence ID" value="NVO31835.1"/>
    <property type="molecule type" value="Genomic_DNA"/>
</dbReference>
<comment type="similarity">
    <text evidence="1">Belongs to the drug/metabolite transporter (DMT) superfamily. Small multidrug resistance (SMR) (TC 2.A.7.1) family.</text>
</comment>
<keyword evidence="2" id="KW-0472">Membrane</keyword>
<dbReference type="SUPFAM" id="SSF103481">
    <property type="entry name" value="Multidrug resistance efflux transporter EmrE"/>
    <property type="match status" value="1"/>
</dbReference>
<accession>A0A7Y7PQ43</accession>
<evidence type="ECO:0000256" key="2">
    <source>
        <dbReference type="SAM" id="Phobius"/>
    </source>
</evidence>
<keyword evidence="2" id="KW-1133">Transmembrane helix</keyword>
<dbReference type="GO" id="GO:0022857">
    <property type="term" value="F:transmembrane transporter activity"/>
    <property type="evidence" value="ECO:0007669"/>
    <property type="project" value="InterPro"/>
</dbReference>
<evidence type="ECO:0000256" key="1">
    <source>
        <dbReference type="RuleBase" id="RU003942"/>
    </source>
</evidence>
<keyword evidence="1 2" id="KW-0812">Transmembrane</keyword>
<feature type="transmembrane region" description="Helical" evidence="2">
    <location>
        <begin position="78"/>
        <end position="100"/>
    </location>
</feature>
<name>A0A7Y7PQ43_9BACT</name>
<feature type="transmembrane region" description="Helical" evidence="2">
    <location>
        <begin position="48"/>
        <end position="71"/>
    </location>
</feature>
<dbReference type="AlphaFoldDB" id="A0A7Y7PQ43"/>
<dbReference type="InterPro" id="IPR037185">
    <property type="entry name" value="EmrE-like"/>
</dbReference>